<proteinExistence type="predicted"/>
<keyword evidence="2" id="KW-1185">Reference proteome</keyword>
<dbReference type="EMBL" id="AGNK02002983">
    <property type="status" value="NOT_ANNOTATED_CDS"/>
    <property type="molecule type" value="Genomic_DNA"/>
</dbReference>
<dbReference type="InParanoid" id="K3XRP8"/>
<accession>K3XRP8</accession>
<dbReference type="EnsemblPlants" id="KQL05094">
    <property type="protein sequence ID" value="KQL05094"/>
    <property type="gene ID" value="SETIT_004592mg"/>
</dbReference>
<name>K3XRP8_SETIT</name>
<dbReference type="Proteomes" id="UP000004995">
    <property type="component" value="Unassembled WGS sequence"/>
</dbReference>
<evidence type="ECO:0000313" key="1">
    <source>
        <dbReference type="EnsemblPlants" id="KQL05094"/>
    </source>
</evidence>
<protein>
    <submittedName>
        <fullName evidence="1">Uncharacterized protein</fullName>
    </submittedName>
</protein>
<reference evidence="2" key="1">
    <citation type="journal article" date="2012" name="Nat. Biotechnol.">
        <title>Reference genome sequence of the model plant Setaria.</title>
        <authorList>
            <person name="Bennetzen J.L."/>
            <person name="Schmutz J."/>
            <person name="Wang H."/>
            <person name="Percifield R."/>
            <person name="Hawkins J."/>
            <person name="Pontaroli A.C."/>
            <person name="Estep M."/>
            <person name="Feng L."/>
            <person name="Vaughn J.N."/>
            <person name="Grimwood J."/>
            <person name="Jenkins J."/>
            <person name="Barry K."/>
            <person name="Lindquist E."/>
            <person name="Hellsten U."/>
            <person name="Deshpande S."/>
            <person name="Wang X."/>
            <person name="Wu X."/>
            <person name="Mitros T."/>
            <person name="Triplett J."/>
            <person name="Yang X."/>
            <person name="Ye C.Y."/>
            <person name="Mauro-Herrera M."/>
            <person name="Wang L."/>
            <person name="Li P."/>
            <person name="Sharma M."/>
            <person name="Sharma R."/>
            <person name="Ronald P.C."/>
            <person name="Panaud O."/>
            <person name="Kellogg E.A."/>
            <person name="Brutnell T.P."/>
            <person name="Doust A.N."/>
            <person name="Tuskan G.A."/>
            <person name="Rokhsar D."/>
            <person name="Devos K.M."/>
        </authorList>
    </citation>
    <scope>NUCLEOTIDE SEQUENCE [LARGE SCALE GENOMIC DNA]</scope>
    <source>
        <strain evidence="2">cv. Yugu1</strain>
    </source>
</reference>
<dbReference type="Gramene" id="KQL05094">
    <property type="protein sequence ID" value="KQL05094"/>
    <property type="gene ID" value="SETIT_004592mg"/>
</dbReference>
<evidence type="ECO:0000313" key="2">
    <source>
        <dbReference type="Proteomes" id="UP000004995"/>
    </source>
</evidence>
<dbReference type="HOGENOM" id="CLU_2473243_0_0_1"/>
<sequence length="88" mass="9182">MGHHHTHASRGGVGGLGLAAAVPALLDRATNRPPMTSRIPTSCGSFAITSDWGFGVANFSRGFDFGVQSVAFSILLCVSSAENPYVIY</sequence>
<organism evidence="1 2">
    <name type="scientific">Setaria italica</name>
    <name type="common">Foxtail millet</name>
    <name type="synonym">Panicum italicum</name>
    <dbReference type="NCBI Taxonomy" id="4555"/>
    <lineage>
        <taxon>Eukaryota</taxon>
        <taxon>Viridiplantae</taxon>
        <taxon>Streptophyta</taxon>
        <taxon>Embryophyta</taxon>
        <taxon>Tracheophyta</taxon>
        <taxon>Spermatophyta</taxon>
        <taxon>Magnoliopsida</taxon>
        <taxon>Liliopsida</taxon>
        <taxon>Poales</taxon>
        <taxon>Poaceae</taxon>
        <taxon>PACMAD clade</taxon>
        <taxon>Panicoideae</taxon>
        <taxon>Panicodae</taxon>
        <taxon>Paniceae</taxon>
        <taxon>Cenchrinae</taxon>
        <taxon>Setaria</taxon>
    </lineage>
</organism>
<reference evidence="1" key="2">
    <citation type="submission" date="2018-08" db="UniProtKB">
        <authorList>
            <consortium name="EnsemblPlants"/>
        </authorList>
    </citation>
    <scope>IDENTIFICATION</scope>
    <source>
        <strain evidence="1">Yugu1</strain>
    </source>
</reference>
<dbReference type="AlphaFoldDB" id="K3XRP8"/>